<evidence type="ECO:0000313" key="1">
    <source>
        <dbReference type="EMBL" id="QYX31574.1"/>
    </source>
</evidence>
<accession>A0ABX8WYS8</accession>
<evidence type="ECO:0000313" key="2">
    <source>
        <dbReference type="Proteomes" id="UP000826540"/>
    </source>
</evidence>
<name>A0ABX8WYS8_9CYAN</name>
<sequence>MFNNLTKLTYQSFQQSKSYFSVGHKLLSTQLKNLLYPTVGQMKPASPEAIAKLQNRLNQLLEADWQDSQKGIYPESVLFDPTFRTSKSSINKLH</sequence>
<dbReference type="EMBL" id="CP080598">
    <property type="protein sequence ID" value="QYX31574.1"/>
    <property type="molecule type" value="Genomic_DNA"/>
</dbReference>
<gene>
    <name evidence="1" type="ORF">K2F26_22730</name>
</gene>
<organism evidence="1 2">
    <name type="scientific">Sphaerospermopsis torques-reginae ITEP-024</name>
    <dbReference type="NCBI Taxonomy" id="984208"/>
    <lineage>
        <taxon>Bacteria</taxon>
        <taxon>Bacillati</taxon>
        <taxon>Cyanobacteriota</taxon>
        <taxon>Cyanophyceae</taxon>
        <taxon>Nostocales</taxon>
        <taxon>Aphanizomenonaceae</taxon>
        <taxon>Sphaerospermopsis</taxon>
        <taxon>Sphaerospermopsis torques-reginae</taxon>
    </lineage>
</organism>
<dbReference type="RefSeq" id="WP_220609599.1">
    <property type="nucleotide sequence ID" value="NZ_CP080598.1"/>
</dbReference>
<dbReference type="Proteomes" id="UP000826540">
    <property type="component" value="Chromosome"/>
</dbReference>
<protein>
    <submittedName>
        <fullName evidence="1">Uncharacterized protein</fullName>
    </submittedName>
</protein>
<proteinExistence type="predicted"/>
<keyword evidence="2" id="KW-1185">Reference proteome</keyword>
<reference evidence="1 2" key="1">
    <citation type="journal article" date="2022" name="J. Am. Chem. Soc.">
        <title>Biosynthesis of Guanitoxin Enables Global Environmental Detection in Freshwater Cyanobacteria.</title>
        <authorList>
            <person name="Lima S.T."/>
            <person name="Fallon T.R."/>
            <person name="Cordoza J.L."/>
            <person name="Chekan J.R."/>
            <person name="Delbaje E."/>
            <person name="Hopiavuori A.R."/>
            <person name="Alvarenga D.O."/>
            <person name="Wood S.M."/>
            <person name="Luhavaya H."/>
            <person name="Baumgartner J.T."/>
            <person name="Dorr F.A."/>
            <person name="Etchegaray A."/>
            <person name="Pinto E."/>
            <person name="McKinnie S.M.K."/>
            <person name="Fiore M.F."/>
            <person name="Moore B.S."/>
        </authorList>
    </citation>
    <scope>NUCLEOTIDE SEQUENCE [LARGE SCALE GENOMIC DNA]</scope>
    <source>
        <strain evidence="1 2">ITEP-024</strain>
    </source>
</reference>